<proteinExistence type="predicted"/>
<comment type="caution">
    <text evidence="3">The sequence shown here is derived from an EMBL/GenBank/DDBJ whole genome shotgun (WGS) entry which is preliminary data.</text>
</comment>
<dbReference type="InterPro" id="IPR051932">
    <property type="entry name" value="Bact_StressResp_Reg"/>
</dbReference>
<dbReference type="SUPFAM" id="SSF52091">
    <property type="entry name" value="SpoIIaa-like"/>
    <property type="match status" value="1"/>
</dbReference>
<dbReference type="EMBL" id="PNIQ01000988">
    <property type="protein sequence ID" value="PMP74664.1"/>
    <property type="molecule type" value="Genomic_DNA"/>
</dbReference>
<dbReference type="PROSITE" id="PS50801">
    <property type="entry name" value="STAS"/>
    <property type="match status" value="1"/>
</dbReference>
<organism evidence="3 4">
    <name type="scientific">Chloroflexus aggregans</name>
    <dbReference type="NCBI Taxonomy" id="152260"/>
    <lineage>
        <taxon>Bacteria</taxon>
        <taxon>Bacillati</taxon>
        <taxon>Chloroflexota</taxon>
        <taxon>Chloroflexia</taxon>
        <taxon>Chloroflexales</taxon>
        <taxon>Chloroflexineae</taxon>
        <taxon>Chloroflexaceae</taxon>
        <taxon>Chloroflexus</taxon>
    </lineage>
</organism>
<dbReference type="PANTHER" id="PTHR33745">
    <property type="entry name" value="RSBT ANTAGONIST PROTEIN RSBS-RELATED"/>
    <property type="match status" value="1"/>
</dbReference>
<dbReference type="InterPro" id="IPR036513">
    <property type="entry name" value="STAS_dom_sf"/>
</dbReference>
<accession>A0A2J6WUW1</accession>
<dbReference type="Gene3D" id="3.30.750.24">
    <property type="entry name" value="STAS domain"/>
    <property type="match status" value="1"/>
</dbReference>
<evidence type="ECO:0000313" key="4">
    <source>
        <dbReference type="Proteomes" id="UP000243376"/>
    </source>
</evidence>
<evidence type="ECO:0000256" key="1">
    <source>
        <dbReference type="SAM" id="Phobius"/>
    </source>
</evidence>
<sequence length="388" mass="43329">MDLRVRLLVSLSPLLVALAIISGIALYSQRRVAEAVDAVDRSARNLVEVAQGESIILLEQYYVSELVNGYQLSRRELEQIRTEAQRFFREYTSIHEGFIELELVARVETMIAQHDAALTFLDRGDRQRAQELLQSVDYHRNIRAIHSLTIGAQREYEVQYLARIAALERIINEGFWIAATIVSISIAIALSLAVSLIWQVGKSVDRLTIDAERLTTSDSYGVLSQISPINQLQRLRDAFQHLIDTNYHRQQQLTAALQTQQAQLEREVQLQATIRALSLPITALGPHTIFLPLVGYLDAERSAQLEQTVLNAIQQRRARAVVIDVHGLAAVDEATTQTLIRVGRGAQLLGATAILVGVRPEQALAFTELPIGLFRYARDIPSALSLVS</sequence>
<name>A0A2J6WUW1_9CHLR</name>
<dbReference type="PANTHER" id="PTHR33745:SF1">
    <property type="entry name" value="RSBT ANTAGONIST PROTEIN RSBS"/>
    <property type="match status" value="1"/>
</dbReference>
<protein>
    <submittedName>
        <fullName evidence="3">Anti-anti-sigma factor</fullName>
    </submittedName>
</protein>
<keyword evidence="1" id="KW-0472">Membrane</keyword>
<dbReference type="CDD" id="cd07041">
    <property type="entry name" value="STAS_RsbR_RsbS_like"/>
    <property type="match status" value="1"/>
</dbReference>
<feature type="transmembrane region" description="Helical" evidence="1">
    <location>
        <begin position="175"/>
        <end position="198"/>
    </location>
</feature>
<evidence type="ECO:0000313" key="3">
    <source>
        <dbReference type="EMBL" id="PMP74664.1"/>
    </source>
</evidence>
<reference evidence="3 4" key="1">
    <citation type="submission" date="2018-01" db="EMBL/GenBank/DDBJ databases">
        <title>Metagenomic assembled genomes from two thermal pools in the Uzon Caldera, Kamchatka, Russia.</title>
        <authorList>
            <person name="Wilkins L."/>
            <person name="Ettinger C."/>
        </authorList>
    </citation>
    <scope>NUCLEOTIDE SEQUENCE [LARGE SCALE GENOMIC DNA]</scope>
    <source>
        <strain evidence="3">ZAV-02</strain>
    </source>
</reference>
<keyword evidence="1" id="KW-0812">Transmembrane</keyword>
<feature type="domain" description="STAS" evidence="2">
    <location>
        <begin position="286"/>
        <end position="361"/>
    </location>
</feature>
<keyword evidence="1" id="KW-1133">Transmembrane helix</keyword>
<dbReference type="InterPro" id="IPR002645">
    <property type="entry name" value="STAS_dom"/>
</dbReference>
<gene>
    <name evidence="3" type="ORF">C0184_14775</name>
</gene>
<dbReference type="Pfam" id="PF01740">
    <property type="entry name" value="STAS"/>
    <property type="match status" value="1"/>
</dbReference>
<evidence type="ECO:0000259" key="2">
    <source>
        <dbReference type="PROSITE" id="PS50801"/>
    </source>
</evidence>
<dbReference type="Proteomes" id="UP000243376">
    <property type="component" value="Unassembled WGS sequence"/>
</dbReference>
<dbReference type="AlphaFoldDB" id="A0A2J6WUW1"/>